<evidence type="ECO:0000256" key="2">
    <source>
        <dbReference type="ARBA" id="ARBA00022448"/>
    </source>
</evidence>
<dbReference type="Proteomes" id="UP001304769">
    <property type="component" value="Unassembled WGS sequence"/>
</dbReference>
<feature type="transmembrane region" description="Helical" evidence="7">
    <location>
        <begin position="285"/>
        <end position="307"/>
    </location>
</feature>
<protein>
    <submittedName>
        <fullName evidence="9">MFS transporter</fullName>
    </submittedName>
</protein>
<sequence length="455" mass="48898">MTQARSSAEPAPAASKEARRVLAGTLVGTTIEWYDFFIYAQAAGGVLASLFLAPVAKDNPGLAQILSFATIGISFLFRPLGAIVAGHLGDRLGRKKMLVFTLVLMGLSTSLIGVLPTYAQAGVVAPVLLILLRVLQGFSAGGEWGGAALMAVEHAPRSRRGYFGAYPQIGVPVGMILATFTLWALTAAMGPAFAVWGWRIPFLLSIVLIFVGYVIRRAVEESPVFKQLQERRRESSAPLGQLFRRNAKEVVLTAVIFIANNAAGYLLIAYFATYAVKSLKMDQPTVLLTTTLASFGWLVFTLWGGAISDRLGRVRTFQLGYVFLALWAAPMWFLIDTKNIVWYFVALFGMTIGLGLSYGPQSALYAEMFPAKVRYSGVSIGYAIGAILGGAFAPMIAEMLMNQFRASWTIGVYIAAAAIVSLVGVSLVKETKGVDLHVAEARADYVPNLSGDAAV</sequence>
<feature type="transmembrane region" description="Helical" evidence="7">
    <location>
        <begin position="164"/>
        <end position="184"/>
    </location>
</feature>
<evidence type="ECO:0000313" key="9">
    <source>
        <dbReference type="EMBL" id="MEA5456147.1"/>
    </source>
</evidence>
<feature type="transmembrane region" description="Helical" evidence="7">
    <location>
        <begin position="97"/>
        <end position="118"/>
    </location>
</feature>
<evidence type="ECO:0000256" key="7">
    <source>
        <dbReference type="SAM" id="Phobius"/>
    </source>
</evidence>
<gene>
    <name evidence="9" type="ORF">SPF06_15535</name>
</gene>
<evidence type="ECO:0000256" key="5">
    <source>
        <dbReference type="ARBA" id="ARBA00022989"/>
    </source>
</evidence>
<feature type="transmembrane region" description="Helical" evidence="7">
    <location>
        <begin position="130"/>
        <end position="152"/>
    </location>
</feature>
<keyword evidence="10" id="KW-1185">Reference proteome</keyword>
<feature type="transmembrane region" description="Helical" evidence="7">
    <location>
        <begin position="341"/>
        <end position="359"/>
    </location>
</feature>
<dbReference type="PANTHER" id="PTHR43045:SF1">
    <property type="entry name" value="SHIKIMATE TRANSPORTER"/>
    <property type="match status" value="1"/>
</dbReference>
<dbReference type="Gene3D" id="1.20.1250.20">
    <property type="entry name" value="MFS general substrate transporter like domains"/>
    <property type="match status" value="2"/>
</dbReference>
<keyword evidence="3" id="KW-1003">Cell membrane</keyword>
<evidence type="ECO:0000256" key="6">
    <source>
        <dbReference type="ARBA" id="ARBA00023136"/>
    </source>
</evidence>
<organism evidence="9 10">
    <name type="scientific">Sinomonas terricola</name>
    <dbReference type="NCBI Taxonomy" id="3110330"/>
    <lineage>
        <taxon>Bacteria</taxon>
        <taxon>Bacillati</taxon>
        <taxon>Actinomycetota</taxon>
        <taxon>Actinomycetes</taxon>
        <taxon>Micrococcales</taxon>
        <taxon>Micrococcaceae</taxon>
        <taxon>Sinomonas</taxon>
    </lineage>
</organism>
<dbReference type="RefSeq" id="WP_323280035.1">
    <property type="nucleotide sequence ID" value="NZ_JAYGGQ010000012.1"/>
</dbReference>
<dbReference type="InterPro" id="IPR020846">
    <property type="entry name" value="MFS_dom"/>
</dbReference>
<evidence type="ECO:0000256" key="1">
    <source>
        <dbReference type="ARBA" id="ARBA00004651"/>
    </source>
</evidence>
<keyword evidence="2" id="KW-0813">Transport</keyword>
<feature type="transmembrane region" description="Helical" evidence="7">
    <location>
        <begin position="406"/>
        <end position="428"/>
    </location>
</feature>
<evidence type="ECO:0000256" key="3">
    <source>
        <dbReference type="ARBA" id="ARBA00022475"/>
    </source>
</evidence>
<evidence type="ECO:0000313" key="10">
    <source>
        <dbReference type="Proteomes" id="UP001304769"/>
    </source>
</evidence>
<keyword evidence="4 7" id="KW-0812">Transmembrane</keyword>
<feature type="transmembrane region" description="Helical" evidence="7">
    <location>
        <begin position="196"/>
        <end position="215"/>
    </location>
</feature>
<keyword evidence="5 7" id="KW-1133">Transmembrane helix</keyword>
<dbReference type="EMBL" id="JAYGGQ010000012">
    <property type="protein sequence ID" value="MEA5456147.1"/>
    <property type="molecule type" value="Genomic_DNA"/>
</dbReference>
<dbReference type="InterPro" id="IPR011701">
    <property type="entry name" value="MFS"/>
</dbReference>
<dbReference type="SUPFAM" id="SSF103473">
    <property type="entry name" value="MFS general substrate transporter"/>
    <property type="match status" value="1"/>
</dbReference>
<feature type="transmembrane region" description="Helical" evidence="7">
    <location>
        <begin position="250"/>
        <end position="273"/>
    </location>
</feature>
<dbReference type="CDD" id="cd17369">
    <property type="entry name" value="MFS_ShiA_like"/>
    <property type="match status" value="1"/>
</dbReference>
<reference evidence="9 10" key="1">
    <citation type="submission" date="2023-12" db="EMBL/GenBank/DDBJ databases">
        <title>Sinomonas terricola sp. nov, isolated from litchi orchard soil in Guangdong, PR China.</title>
        <authorList>
            <person name="Jiaxin W."/>
            <person name="Yang Z."/>
            <person name="Honghui Z."/>
        </authorList>
    </citation>
    <scope>NUCLEOTIDE SEQUENCE [LARGE SCALE GENOMIC DNA]</scope>
    <source>
        <strain evidence="9 10">JGH33</strain>
    </source>
</reference>
<feature type="transmembrane region" description="Helical" evidence="7">
    <location>
        <begin position="319"/>
        <end position="335"/>
    </location>
</feature>
<dbReference type="InterPro" id="IPR036259">
    <property type="entry name" value="MFS_trans_sf"/>
</dbReference>
<evidence type="ECO:0000256" key="4">
    <source>
        <dbReference type="ARBA" id="ARBA00022692"/>
    </source>
</evidence>
<comment type="caution">
    <text evidence="9">The sequence shown here is derived from an EMBL/GenBank/DDBJ whole genome shotgun (WGS) entry which is preliminary data.</text>
</comment>
<name>A0ABU5T9F0_9MICC</name>
<dbReference type="Pfam" id="PF07690">
    <property type="entry name" value="MFS_1"/>
    <property type="match status" value="1"/>
</dbReference>
<feature type="domain" description="Major facilitator superfamily (MFS) profile" evidence="8">
    <location>
        <begin position="21"/>
        <end position="432"/>
    </location>
</feature>
<keyword evidence="6 7" id="KW-0472">Membrane</keyword>
<proteinExistence type="predicted"/>
<feature type="transmembrane region" description="Helical" evidence="7">
    <location>
        <begin position="62"/>
        <end position="85"/>
    </location>
</feature>
<dbReference type="PANTHER" id="PTHR43045">
    <property type="entry name" value="SHIKIMATE TRANSPORTER"/>
    <property type="match status" value="1"/>
</dbReference>
<evidence type="ECO:0000259" key="8">
    <source>
        <dbReference type="PROSITE" id="PS50850"/>
    </source>
</evidence>
<comment type="subcellular location">
    <subcellularLocation>
        <location evidence="1">Cell membrane</location>
        <topology evidence="1">Multi-pass membrane protein</topology>
    </subcellularLocation>
</comment>
<dbReference type="PROSITE" id="PS50850">
    <property type="entry name" value="MFS"/>
    <property type="match status" value="1"/>
</dbReference>
<accession>A0ABU5T9F0</accession>
<feature type="transmembrane region" description="Helical" evidence="7">
    <location>
        <begin position="380"/>
        <end position="400"/>
    </location>
</feature>